<evidence type="ECO:0000313" key="4">
    <source>
        <dbReference type="Proteomes" id="UP000823597"/>
    </source>
</evidence>
<proteinExistence type="inferred from homology"/>
<dbReference type="GO" id="GO:0016020">
    <property type="term" value="C:membrane"/>
    <property type="evidence" value="ECO:0007669"/>
    <property type="project" value="TreeGrafter"/>
</dbReference>
<dbReference type="Proteomes" id="UP000823597">
    <property type="component" value="Unassembled WGS sequence"/>
</dbReference>
<comment type="caution">
    <text evidence="3">The sequence shown here is derived from an EMBL/GenBank/DDBJ whole genome shotgun (WGS) entry which is preliminary data.</text>
</comment>
<name>A0A9D9I437_9BACT</name>
<evidence type="ECO:0000313" key="3">
    <source>
        <dbReference type="EMBL" id="MBO8465280.1"/>
    </source>
</evidence>
<dbReference type="Gene3D" id="3.40.50.720">
    <property type="entry name" value="NAD(P)-binding Rossmann-like Domain"/>
    <property type="match status" value="1"/>
</dbReference>
<keyword evidence="2" id="KW-0560">Oxidoreductase</keyword>
<dbReference type="InterPro" id="IPR036291">
    <property type="entry name" value="NAD(P)-bd_dom_sf"/>
</dbReference>
<gene>
    <name evidence="3" type="ORF">IAB93_04700</name>
</gene>
<dbReference type="Pfam" id="PF00106">
    <property type="entry name" value="adh_short"/>
    <property type="match status" value="1"/>
</dbReference>
<dbReference type="EMBL" id="JADIME010000047">
    <property type="protein sequence ID" value="MBO8465280.1"/>
    <property type="molecule type" value="Genomic_DNA"/>
</dbReference>
<protein>
    <submittedName>
        <fullName evidence="3">SDR family NAD(P)-dependent oxidoreductase</fullName>
    </submittedName>
</protein>
<dbReference type="PANTHER" id="PTHR44196">
    <property type="entry name" value="DEHYDROGENASE/REDUCTASE SDR FAMILY MEMBER 7B"/>
    <property type="match status" value="1"/>
</dbReference>
<dbReference type="GO" id="GO:0016491">
    <property type="term" value="F:oxidoreductase activity"/>
    <property type="evidence" value="ECO:0007669"/>
    <property type="project" value="UniProtKB-KW"/>
</dbReference>
<dbReference type="InterPro" id="IPR002347">
    <property type="entry name" value="SDR_fam"/>
</dbReference>
<comment type="similarity">
    <text evidence="1">Belongs to the short-chain dehydrogenases/reductases (SDR) family.</text>
</comment>
<accession>A0A9D9I437</accession>
<reference evidence="3" key="2">
    <citation type="journal article" date="2021" name="PeerJ">
        <title>Extensive microbial diversity within the chicken gut microbiome revealed by metagenomics and culture.</title>
        <authorList>
            <person name="Gilroy R."/>
            <person name="Ravi A."/>
            <person name="Getino M."/>
            <person name="Pursley I."/>
            <person name="Horton D.L."/>
            <person name="Alikhan N.F."/>
            <person name="Baker D."/>
            <person name="Gharbi K."/>
            <person name="Hall N."/>
            <person name="Watson M."/>
            <person name="Adriaenssens E.M."/>
            <person name="Foster-Nyarko E."/>
            <person name="Jarju S."/>
            <person name="Secka A."/>
            <person name="Antonio M."/>
            <person name="Oren A."/>
            <person name="Chaudhuri R.R."/>
            <person name="La Ragione R."/>
            <person name="Hildebrand F."/>
            <person name="Pallen M.J."/>
        </authorList>
    </citation>
    <scope>NUCLEOTIDE SEQUENCE</scope>
    <source>
        <strain evidence="3">10037</strain>
    </source>
</reference>
<dbReference type="SUPFAM" id="SSF51735">
    <property type="entry name" value="NAD(P)-binding Rossmann-fold domains"/>
    <property type="match status" value="1"/>
</dbReference>
<reference evidence="3" key="1">
    <citation type="submission" date="2020-10" db="EMBL/GenBank/DDBJ databases">
        <authorList>
            <person name="Gilroy R."/>
        </authorList>
    </citation>
    <scope>NUCLEOTIDE SEQUENCE</scope>
    <source>
        <strain evidence="3">10037</strain>
    </source>
</reference>
<organism evidence="3 4">
    <name type="scientific">Candidatus Merdivivens pullistercoris</name>
    <dbReference type="NCBI Taxonomy" id="2840873"/>
    <lineage>
        <taxon>Bacteria</taxon>
        <taxon>Pseudomonadati</taxon>
        <taxon>Bacteroidota</taxon>
        <taxon>Bacteroidia</taxon>
        <taxon>Bacteroidales</taxon>
        <taxon>Muribaculaceae</taxon>
        <taxon>Muribaculaceae incertae sedis</taxon>
        <taxon>Candidatus Merdivivens</taxon>
    </lineage>
</organism>
<dbReference type="AlphaFoldDB" id="A0A9D9I437"/>
<evidence type="ECO:0000256" key="1">
    <source>
        <dbReference type="ARBA" id="ARBA00006484"/>
    </source>
</evidence>
<sequence>MEINLKLKGFVALITGASSGMGYEMAKTLLSQDATVIIGARKSSKLNKAYEQLSSAGYDVHAVPLDVRDETSVGTGQSRLCLYKYQYHDAEGAIPLWSLQSRCRGNDGHHGRGTPRGGHGWRGCKSFFPTA</sequence>
<evidence type="ECO:0000256" key="2">
    <source>
        <dbReference type="ARBA" id="ARBA00023002"/>
    </source>
</evidence>
<dbReference type="PANTHER" id="PTHR44196:SF1">
    <property type="entry name" value="DEHYDROGENASE_REDUCTASE SDR FAMILY MEMBER 7B"/>
    <property type="match status" value="1"/>
</dbReference>